<keyword evidence="3 7" id="KW-0812">Transmembrane</keyword>
<organism evidence="9 10">
    <name type="scientific">Canna indica</name>
    <name type="common">Indian-shot</name>
    <dbReference type="NCBI Taxonomy" id="4628"/>
    <lineage>
        <taxon>Eukaryota</taxon>
        <taxon>Viridiplantae</taxon>
        <taxon>Streptophyta</taxon>
        <taxon>Embryophyta</taxon>
        <taxon>Tracheophyta</taxon>
        <taxon>Spermatophyta</taxon>
        <taxon>Magnoliopsida</taxon>
        <taxon>Liliopsida</taxon>
        <taxon>Zingiberales</taxon>
        <taxon>Cannaceae</taxon>
        <taxon>Canna</taxon>
    </lineage>
</organism>
<evidence type="ECO:0000256" key="7">
    <source>
        <dbReference type="RuleBase" id="RU363122"/>
    </source>
</evidence>
<feature type="transmembrane region" description="Helical" evidence="7">
    <location>
        <begin position="120"/>
        <end position="141"/>
    </location>
</feature>
<dbReference type="InterPro" id="IPR007273">
    <property type="entry name" value="SCAMP"/>
</dbReference>
<evidence type="ECO:0000256" key="5">
    <source>
        <dbReference type="ARBA" id="ARBA00023136"/>
    </source>
</evidence>
<dbReference type="PANTHER" id="PTHR10687:SF75">
    <property type="entry name" value="SECRETORY CARRIER-ASSOCIATED MEMBRANE PROTEIN 5"/>
    <property type="match status" value="1"/>
</dbReference>
<dbReference type="EMBL" id="CP136891">
    <property type="protein sequence ID" value="WOK96557.1"/>
    <property type="molecule type" value="Genomic_DNA"/>
</dbReference>
<comment type="subcellular location">
    <subcellularLocation>
        <location evidence="7">Cell membrane</location>
        <topology evidence="7">Multi-pass membrane protein</topology>
    </subcellularLocation>
    <subcellularLocation>
        <location evidence="7">Cytoplasmic vesicle</location>
        <location evidence="7">Secretory vesicle membrane</location>
        <topology evidence="7">Multi-pass membrane protein</topology>
    </subcellularLocation>
</comment>
<feature type="transmembrane region" description="Helical" evidence="7">
    <location>
        <begin position="201"/>
        <end position="225"/>
    </location>
</feature>
<comment type="similarity">
    <text evidence="2 7">Belongs to the SCAMP family.</text>
</comment>
<keyword evidence="8" id="KW-0175">Coiled coil</keyword>
<protein>
    <recommendedName>
        <fullName evidence="7">Secretory carrier-associated membrane protein</fullName>
        <shortName evidence="7">Secretory carrier membrane protein</shortName>
    </recommendedName>
</protein>
<evidence type="ECO:0000256" key="1">
    <source>
        <dbReference type="ARBA" id="ARBA00004003"/>
    </source>
</evidence>
<name>A0AAQ3JWV1_9LILI</name>
<dbReference type="GO" id="GO:0005886">
    <property type="term" value="C:plasma membrane"/>
    <property type="evidence" value="ECO:0007669"/>
    <property type="project" value="UniProtKB-SubCell"/>
</dbReference>
<evidence type="ECO:0000256" key="6">
    <source>
        <dbReference type="ARBA" id="ARBA00023329"/>
    </source>
</evidence>
<dbReference type="GO" id="GO:0030658">
    <property type="term" value="C:transport vesicle membrane"/>
    <property type="evidence" value="ECO:0007669"/>
    <property type="project" value="UniProtKB-SubCell"/>
</dbReference>
<dbReference type="GO" id="GO:0015031">
    <property type="term" value="P:protein transport"/>
    <property type="evidence" value="ECO:0007669"/>
    <property type="project" value="InterPro"/>
</dbReference>
<keyword evidence="7" id="KW-1003">Cell membrane</keyword>
<comment type="function">
    <text evidence="1 7">Probably involved in membrane trafficking.</text>
</comment>
<dbReference type="GO" id="GO:0055038">
    <property type="term" value="C:recycling endosome membrane"/>
    <property type="evidence" value="ECO:0007669"/>
    <property type="project" value="TreeGrafter"/>
</dbReference>
<dbReference type="Proteomes" id="UP001327560">
    <property type="component" value="Chromosome 2"/>
</dbReference>
<feature type="coiled-coil region" evidence="8">
    <location>
        <begin position="21"/>
        <end position="55"/>
    </location>
</feature>
<evidence type="ECO:0000313" key="9">
    <source>
        <dbReference type="EMBL" id="WOK96557.1"/>
    </source>
</evidence>
<keyword evidence="10" id="KW-1185">Reference proteome</keyword>
<evidence type="ECO:0000256" key="3">
    <source>
        <dbReference type="ARBA" id="ARBA00022692"/>
    </source>
</evidence>
<keyword evidence="4 7" id="KW-1133">Transmembrane helix</keyword>
<keyword evidence="7" id="KW-0813">Transport</keyword>
<sequence length="272" mass="31002">MFMAGRRYEPNAFDEDVVNPFSDLERKEEQIAAREAELEKKEEALKRREEEEAAENAGVVIEERNWPPCFPVIHHDIANEIPIYLQRLQYIAFASFLGLTICLSWNAISTLAASIKGEGINIFFLGVIYFVAGVPGAYILWYRPLYRAMRTDSALSFGRFFVFYMIHIAFCTYSAVAPPFLFKGKSLTGILPAVEVTGDNVVVGIFYLIGFAFFCLESLISFWVFQQVYIYFRGSGKSTQRRGELKQQQRVAKSQLFAMGDTGIEERKAQLN</sequence>
<dbReference type="GO" id="GO:0032588">
    <property type="term" value="C:trans-Golgi network membrane"/>
    <property type="evidence" value="ECO:0007669"/>
    <property type="project" value="TreeGrafter"/>
</dbReference>
<proteinExistence type="inferred from homology"/>
<gene>
    <name evidence="9" type="ORF">Cni_G05264</name>
</gene>
<feature type="transmembrane region" description="Helical" evidence="7">
    <location>
        <begin position="90"/>
        <end position="108"/>
    </location>
</feature>
<dbReference type="PANTHER" id="PTHR10687">
    <property type="entry name" value="SECRETORY CARRIER-ASSOCIATED MEMBRANE PROTEIN SCAMP"/>
    <property type="match status" value="1"/>
</dbReference>
<dbReference type="AlphaFoldDB" id="A0AAQ3JWV1"/>
<evidence type="ECO:0000256" key="4">
    <source>
        <dbReference type="ARBA" id="ARBA00022989"/>
    </source>
</evidence>
<evidence type="ECO:0000256" key="2">
    <source>
        <dbReference type="ARBA" id="ARBA00010482"/>
    </source>
</evidence>
<dbReference type="Pfam" id="PF04144">
    <property type="entry name" value="SCAMP"/>
    <property type="match status" value="1"/>
</dbReference>
<evidence type="ECO:0000313" key="10">
    <source>
        <dbReference type="Proteomes" id="UP001327560"/>
    </source>
</evidence>
<keyword evidence="6 7" id="KW-0968">Cytoplasmic vesicle</keyword>
<reference evidence="9 10" key="1">
    <citation type="submission" date="2023-10" db="EMBL/GenBank/DDBJ databases">
        <title>Chromosome-scale genome assembly provides insights into flower coloration mechanisms of Canna indica.</title>
        <authorList>
            <person name="Li C."/>
        </authorList>
    </citation>
    <scope>NUCLEOTIDE SEQUENCE [LARGE SCALE GENOMIC DNA]</scope>
    <source>
        <tissue evidence="9">Flower</tissue>
    </source>
</reference>
<feature type="transmembrane region" description="Helical" evidence="7">
    <location>
        <begin position="161"/>
        <end position="181"/>
    </location>
</feature>
<keyword evidence="5 7" id="KW-0472">Membrane</keyword>
<accession>A0AAQ3JWV1</accession>
<evidence type="ECO:0000256" key="8">
    <source>
        <dbReference type="SAM" id="Coils"/>
    </source>
</evidence>